<protein>
    <submittedName>
        <fullName evidence="2">Uncharacterized protein</fullName>
    </submittedName>
</protein>
<organism evidence="2 3">
    <name type="scientific">Sphingomonas baiyangensis</name>
    <dbReference type="NCBI Taxonomy" id="2572576"/>
    <lineage>
        <taxon>Bacteria</taxon>
        <taxon>Pseudomonadati</taxon>
        <taxon>Pseudomonadota</taxon>
        <taxon>Alphaproteobacteria</taxon>
        <taxon>Sphingomonadales</taxon>
        <taxon>Sphingomonadaceae</taxon>
        <taxon>Sphingomonas</taxon>
    </lineage>
</organism>
<dbReference type="RefSeq" id="WP_136942064.1">
    <property type="nucleotide sequence ID" value="NZ_SWKR01000002.1"/>
</dbReference>
<keyword evidence="3" id="KW-1185">Reference proteome</keyword>
<accession>A0A4U1L0J5</accession>
<sequence length="65" mass="7209">MGRRRILIAIGIALALMGLLWIGQGLGMVRWPASSFMIDQRPWVTNGAVLAVLGLVLILIARRRR</sequence>
<dbReference type="AlphaFoldDB" id="A0A4U1L0J5"/>
<comment type="caution">
    <text evidence="2">The sequence shown here is derived from an EMBL/GenBank/DDBJ whole genome shotgun (WGS) entry which is preliminary data.</text>
</comment>
<evidence type="ECO:0000256" key="1">
    <source>
        <dbReference type="SAM" id="Phobius"/>
    </source>
</evidence>
<proteinExistence type="predicted"/>
<name>A0A4U1L0J5_9SPHN</name>
<reference evidence="2 3" key="1">
    <citation type="submission" date="2019-04" db="EMBL/GenBank/DDBJ databases">
        <authorList>
            <person name="Yang Y."/>
            <person name="Wei D."/>
        </authorList>
    </citation>
    <scope>NUCLEOTIDE SEQUENCE [LARGE SCALE GENOMIC DNA]</scope>
    <source>
        <strain evidence="2 3">L-1-4w-11</strain>
    </source>
</reference>
<dbReference type="Proteomes" id="UP000309138">
    <property type="component" value="Unassembled WGS sequence"/>
</dbReference>
<gene>
    <name evidence="2" type="ORF">FBR43_04640</name>
</gene>
<keyword evidence="1" id="KW-0812">Transmembrane</keyword>
<feature type="transmembrane region" description="Helical" evidence="1">
    <location>
        <begin position="43"/>
        <end position="61"/>
    </location>
</feature>
<keyword evidence="1" id="KW-1133">Transmembrane helix</keyword>
<feature type="transmembrane region" description="Helical" evidence="1">
    <location>
        <begin position="7"/>
        <end position="23"/>
    </location>
</feature>
<keyword evidence="1" id="KW-0472">Membrane</keyword>
<dbReference type="EMBL" id="SWKR01000002">
    <property type="protein sequence ID" value="TKD50122.1"/>
    <property type="molecule type" value="Genomic_DNA"/>
</dbReference>
<evidence type="ECO:0000313" key="2">
    <source>
        <dbReference type="EMBL" id="TKD50122.1"/>
    </source>
</evidence>
<evidence type="ECO:0000313" key="3">
    <source>
        <dbReference type="Proteomes" id="UP000309138"/>
    </source>
</evidence>